<dbReference type="Proteomes" id="UP000059074">
    <property type="component" value="Unassembled WGS sequence"/>
</dbReference>
<keyword evidence="1" id="KW-1133">Transmembrane helix</keyword>
<keyword evidence="3" id="KW-1185">Reference proteome</keyword>
<evidence type="ECO:0000313" key="2">
    <source>
        <dbReference type="EMBL" id="KWT69804.1"/>
    </source>
</evidence>
<dbReference type="AlphaFoldDB" id="A0A109BJG3"/>
<proteinExistence type="predicted"/>
<dbReference type="PATRIC" id="fig|121290.4.peg.2184"/>
<keyword evidence="1" id="KW-0812">Transmembrane</keyword>
<dbReference type="STRING" id="121290.APY04_1304"/>
<protein>
    <submittedName>
        <fullName evidence="2">Uncharacterized protein</fullName>
    </submittedName>
</protein>
<evidence type="ECO:0000256" key="1">
    <source>
        <dbReference type="SAM" id="Phobius"/>
    </source>
</evidence>
<organism evidence="2 3">
    <name type="scientific">Hyphomicrobium sulfonivorans</name>
    <dbReference type="NCBI Taxonomy" id="121290"/>
    <lineage>
        <taxon>Bacteria</taxon>
        <taxon>Pseudomonadati</taxon>
        <taxon>Pseudomonadota</taxon>
        <taxon>Alphaproteobacteria</taxon>
        <taxon>Hyphomicrobiales</taxon>
        <taxon>Hyphomicrobiaceae</taxon>
        <taxon>Hyphomicrobium</taxon>
    </lineage>
</organism>
<reference evidence="2 3" key="1">
    <citation type="submission" date="2015-10" db="EMBL/GenBank/DDBJ databases">
        <title>Transcriptomic analysis of a linuron degrading triple-species bacterial consortium.</title>
        <authorList>
            <person name="Albers P."/>
        </authorList>
    </citation>
    <scope>NUCLEOTIDE SEQUENCE [LARGE SCALE GENOMIC DNA]</scope>
    <source>
        <strain evidence="2 3">WDL6</strain>
    </source>
</reference>
<evidence type="ECO:0000313" key="3">
    <source>
        <dbReference type="Proteomes" id="UP000059074"/>
    </source>
</evidence>
<comment type="caution">
    <text evidence="2">The sequence shown here is derived from an EMBL/GenBank/DDBJ whole genome shotgun (WGS) entry which is preliminary data.</text>
</comment>
<keyword evidence="1" id="KW-0472">Membrane</keyword>
<sequence length="90" mass="10027">MKVSLWRFISKRVKLFSVDNNNAADRLLRSALCREAGGHQCPDVLIPIMPTILTSMDLNAVTRRFAMATMSTICTMVICITRMATTSMST</sequence>
<name>A0A109BJG3_HYPSL</name>
<accession>A0A109BJG3</accession>
<feature type="transmembrane region" description="Helical" evidence="1">
    <location>
        <begin position="65"/>
        <end position="84"/>
    </location>
</feature>
<gene>
    <name evidence="2" type="ORF">APY04_1304</name>
</gene>
<dbReference type="EMBL" id="LMTR01000043">
    <property type="protein sequence ID" value="KWT69804.1"/>
    <property type="molecule type" value="Genomic_DNA"/>
</dbReference>